<name>A0A915JLQ0_ROMCU</name>
<proteinExistence type="predicted"/>
<reference evidence="2" key="1">
    <citation type="submission" date="2022-11" db="UniProtKB">
        <authorList>
            <consortium name="WormBaseParasite"/>
        </authorList>
    </citation>
    <scope>IDENTIFICATION</scope>
</reference>
<sequence>MISIRYNTSSAAAVSHIPGRLPFLLFETGATDATLVAAGVVLAATKQAARAQGIQNVAGFGVTVANASAAHFDFFDCVEVLNRNKKI</sequence>
<dbReference type="Proteomes" id="UP000887565">
    <property type="component" value="Unplaced"/>
</dbReference>
<dbReference type="AlphaFoldDB" id="A0A915JLQ0"/>
<protein>
    <submittedName>
        <fullName evidence="2">Uncharacterized protein</fullName>
    </submittedName>
</protein>
<keyword evidence="1" id="KW-1185">Reference proteome</keyword>
<evidence type="ECO:0000313" key="1">
    <source>
        <dbReference type="Proteomes" id="UP000887565"/>
    </source>
</evidence>
<organism evidence="1 2">
    <name type="scientific">Romanomermis culicivorax</name>
    <name type="common">Nematode worm</name>
    <dbReference type="NCBI Taxonomy" id="13658"/>
    <lineage>
        <taxon>Eukaryota</taxon>
        <taxon>Metazoa</taxon>
        <taxon>Ecdysozoa</taxon>
        <taxon>Nematoda</taxon>
        <taxon>Enoplea</taxon>
        <taxon>Dorylaimia</taxon>
        <taxon>Mermithida</taxon>
        <taxon>Mermithoidea</taxon>
        <taxon>Mermithidae</taxon>
        <taxon>Romanomermis</taxon>
    </lineage>
</organism>
<evidence type="ECO:0000313" key="2">
    <source>
        <dbReference type="WBParaSite" id="nRc.2.0.1.t27110-RA"/>
    </source>
</evidence>
<accession>A0A915JLQ0</accession>
<dbReference type="WBParaSite" id="nRc.2.0.1.t27110-RA">
    <property type="protein sequence ID" value="nRc.2.0.1.t27110-RA"/>
    <property type="gene ID" value="nRc.2.0.1.g27110"/>
</dbReference>